<protein>
    <submittedName>
        <fullName evidence="1">Uncharacterized protein</fullName>
    </submittedName>
</protein>
<name>A0A0E9WDD2_ANGAN</name>
<accession>A0A0E9WDD2</accession>
<evidence type="ECO:0000313" key="1">
    <source>
        <dbReference type="EMBL" id="JAH88301.1"/>
    </source>
</evidence>
<reference evidence="1" key="2">
    <citation type="journal article" date="2015" name="Fish Shellfish Immunol.">
        <title>Early steps in the European eel (Anguilla anguilla)-Vibrio vulnificus interaction in the gills: Role of the RtxA13 toxin.</title>
        <authorList>
            <person name="Callol A."/>
            <person name="Pajuelo D."/>
            <person name="Ebbesson L."/>
            <person name="Teles M."/>
            <person name="MacKenzie S."/>
            <person name="Amaro C."/>
        </authorList>
    </citation>
    <scope>NUCLEOTIDE SEQUENCE</scope>
</reference>
<reference evidence="1" key="1">
    <citation type="submission" date="2014-11" db="EMBL/GenBank/DDBJ databases">
        <authorList>
            <person name="Amaro Gonzalez C."/>
        </authorList>
    </citation>
    <scope>NUCLEOTIDE SEQUENCE</scope>
</reference>
<dbReference type="AlphaFoldDB" id="A0A0E9WDD2"/>
<sequence>MALTLTLTQGLTLTLINGPVSDSHSPSALLMCQWVRSHSFCPMESK</sequence>
<dbReference type="EMBL" id="GBXM01020276">
    <property type="protein sequence ID" value="JAH88301.1"/>
    <property type="molecule type" value="Transcribed_RNA"/>
</dbReference>
<organism evidence="1">
    <name type="scientific">Anguilla anguilla</name>
    <name type="common">European freshwater eel</name>
    <name type="synonym">Muraena anguilla</name>
    <dbReference type="NCBI Taxonomy" id="7936"/>
    <lineage>
        <taxon>Eukaryota</taxon>
        <taxon>Metazoa</taxon>
        <taxon>Chordata</taxon>
        <taxon>Craniata</taxon>
        <taxon>Vertebrata</taxon>
        <taxon>Euteleostomi</taxon>
        <taxon>Actinopterygii</taxon>
        <taxon>Neopterygii</taxon>
        <taxon>Teleostei</taxon>
        <taxon>Anguilliformes</taxon>
        <taxon>Anguillidae</taxon>
        <taxon>Anguilla</taxon>
    </lineage>
</organism>
<proteinExistence type="predicted"/>